<feature type="transmembrane region" description="Helical" evidence="6">
    <location>
        <begin position="77"/>
        <end position="103"/>
    </location>
</feature>
<dbReference type="OrthoDB" id="2131401at2759"/>
<gene>
    <name evidence="7" type="ORF">SmJEL517_g04084</name>
</gene>
<evidence type="ECO:0000256" key="5">
    <source>
        <dbReference type="ARBA" id="ARBA00023136"/>
    </source>
</evidence>
<dbReference type="Pfam" id="PF10190">
    <property type="entry name" value="Tmemb_170"/>
    <property type="match status" value="1"/>
</dbReference>
<comment type="subcellular location">
    <subcellularLocation>
        <location evidence="1">Membrane</location>
        <topology evidence="1">Multi-pass membrane protein</topology>
    </subcellularLocation>
</comment>
<reference evidence="7 8" key="1">
    <citation type="journal article" date="2019" name="Sci. Rep.">
        <title>Comparative genomics of chytrid fungi reveal insights into the obligate biotrophic and pathogenic lifestyle of Synchytrium endobioticum.</title>
        <authorList>
            <person name="van de Vossenberg B.T.L.H."/>
            <person name="Warris S."/>
            <person name="Nguyen H.D.T."/>
            <person name="van Gent-Pelzer M.P.E."/>
            <person name="Joly D.L."/>
            <person name="van de Geest H.C."/>
            <person name="Bonants P.J.M."/>
            <person name="Smith D.S."/>
            <person name="Levesque C.A."/>
            <person name="van der Lee T.A.J."/>
        </authorList>
    </citation>
    <scope>NUCLEOTIDE SEQUENCE [LARGE SCALE GENOMIC DNA]</scope>
    <source>
        <strain evidence="7 8">JEL517</strain>
    </source>
</reference>
<name>A0A507C4J2_9FUNG</name>
<dbReference type="AlphaFoldDB" id="A0A507C4J2"/>
<evidence type="ECO:0000256" key="4">
    <source>
        <dbReference type="ARBA" id="ARBA00022989"/>
    </source>
</evidence>
<dbReference type="Proteomes" id="UP000319731">
    <property type="component" value="Unassembled WGS sequence"/>
</dbReference>
<keyword evidence="3 6" id="KW-0812">Transmembrane</keyword>
<accession>A0A507C4J2</accession>
<dbReference type="GeneID" id="42005309"/>
<comment type="similarity">
    <text evidence="2">Belongs to the TMEM170 family.</text>
</comment>
<dbReference type="PANTHER" id="PTHR22779:SF6">
    <property type="entry name" value="SD17342P"/>
    <property type="match status" value="1"/>
</dbReference>
<sequence>MSSQGSSLVPPDYVTPAFPSFSWDLGNLKKTDPKNLLYYRGDIILFTTLWTIIWFAILFGLGGVWGYLVFRKNKLGILLLIGQLGAGVGLGAASGAVVGAVLGGLYNAGQFGMPTWIPCGWGMVQALVVIVSAYAEVSLNTL</sequence>
<keyword evidence="5 6" id="KW-0472">Membrane</keyword>
<evidence type="ECO:0000256" key="2">
    <source>
        <dbReference type="ARBA" id="ARBA00006325"/>
    </source>
</evidence>
<keyword evidence="8" id="KW-1185">Reference proteome</keyword>
<dbReference type="RefSeq" id="XP_031024045.1">
    <property type="nucleotide sequence ID" value="XM_031170012.1"/>
</dbReference>
<dbReference type="EMBL" id="QEAO01000025">
    <property type="protein sequence ID" value="TPX32916.1"/>
    <property type="molecule type" value="Genomic_DNA"/>
</dbReference>
<dbReference type="PANTHER" id="PTHR22779">
    <property type="entry name" value="SD17342P"/>
    <property type="match status" value="1"/>
</dbReference>
<evidence type="ECO:0000313" key="8">
    <source>
        <dbReference type="Proteomes" id="UP000319731"/>
    </source>
</evidence>
<dbReference type="InterPro" id="IPR019334">
    <property type="entry name" value="TMEM170A/B/YPR153W-like"/>
</dbReference>
<feature type="transmembrane region" description="Helical" evidence="6">
    <location>
        <begin position="43"/>
        <end position="70"/>
    </location>
</feature>
<dbReference type="STRING" id="1806994.A0A507C4J2"/>
<evidence type="ECO:0000256" key="1">
    <source>
        <dbReference type="ARBA" id="ARBA00004141"/>
    </source>
</evidence>
<evidence type="ECO:0000313" key="7">
    <source>
        <dbReference type="EMBL" id="TPX32916.1"/>
    </source>
</evidence>
<evidence type="ECO:0000256" key="6">
    <source>
        <dbReference type="SAM" id="Phobius"/>
    </source>
</evidence>
<organism evidence="7 8">
    <name type="scientific">Synchytrium microbalum</name>
    <dbReference type="NCBI Taxonomy" id="1806994"/>
    <lineage>
        <taxon>Eukaryota</taxon>
        <taxon>Fungi</taxon>
        <taxon>Fungi incertae sedis</taxon>
        <taxon>Chytridiomycota</taxon>
        <taxon>Chytridiomycota incertae sedis</taxon>
        <taxon>Chytridiomycetes</taxon>
        <taxon>Synchytriales</taxon>
        <taxon>Synchytriaceae</taxon>
        <taxon>Synchytrium</taxon>
    </lineage>
</organism>
<keyword evidence="4 6" id="KW-1133">Transmembrane helix</keyword>
<evidence type="ECO:0000256" key="3">
    <source>
        <dbReference type="ARBA" id="ARBA00022692"/>
    </source>
</evidence>
<feature type="transmembrane region" description="Helical" evidence="6">
    <location>
        <begin position="115"/>
        <end position="135"/>
    </location>
</feature>
<proteinExistence type="inferred from homology"/>
<comment type="caution">
    <text evidence="7">The sequence shown here is derived from an EMBL/GenBank/DDBJ whole genome shotgun (WGS) entry which is preliminary data.</text>
</comment>
<dbReference type="GO" id="GO:0016020">
    <property type="term" value="C:membrane"/>
    <property type="evidence" value="ECO:0007669"/>
    <property type="project" value="UniProtKB-SubCell"/>
</dbReference>
<protein>
    <submittedName>
        <fullName evidence="7">Uncharacterized protein</fullName>
    </submittedName>
</protein>